<dbReference type="Proteomes" id="UP000011087">
    <property type="component" value="Unassembled WGS sequence"/>
</dbReference>
<dbReference type="PaxDb" id="55529-EKX45379"/>
<organism evidence="2">
    <name type="scientific">Guillardia theta (strain CCMP2712)</name>
    <name type="common">Cryptophyte</name>
    <dbReference type="NCBI Taxonomy" id="905079"/>
    <lineage>
        <taxon>Eukaryota</taxon>
        <taxon>Cryptophyceae</taxon>
        <taxon>Pyrenomonadales</taxon>
        <taxon>Geminigeraceae</taxon>
        <taxon>Guillardia</taxon>
    </lineage>
</organism>
<protein>
    <submittedName>
        <fullName evidence="2 3">Uncharacterized protein</fullName>
    </submittedName>
</protein>
<accession>L1JB86</accession>
<evidence type="ECO:0000256" key="1">
    <source>
        <dbReference type="SAM" id="MobiDB-lite"/>
    </source>
</evidence>
<evidence type="ECO:0000313" key="2">
    <source>
        <dbReference type="EMBL" id="EKX45379.1"/>
    </source>
</evidence>
<name>L1JB86_GUITC</name>
<reference evidence="3" key="3">
    <citation type="submission" date="2016-03" db="UniProtKB">
        <authorList>
            <consortium name="EnsemblProtists"/>
        </authorList>
    </citation>
    <scope>IDENTIFICATION</scope>
</reference>
<gene>
    <name evidence="2" type="ORF">GUITHDRAFT_152703</name>
</gene>
<sequence>MAILNIRQAKSSSLSSSKDKASNLPHRTSTESLRPANARSHEGAGGEQNEGYVLEKRVIINMVRILSSAIDEMPFAGVKFSPEAALFSFPAAVQHRANVAVFCDQGLVELLLSLIQRHRPASTGGEGDSAQKSDPTQADTADKVEGGKDETNIRLIELALQTMLTMSKTEGGAGHECLQRMNLLNSQELLQGLAGWSVNRTEEAPKVERVARLATEVRDLLSQAGS</sequence>
<feature type="compositionally biased region" description="Polar residues" evidence="1">
    <location>
        <begin position="130"/>
        <end position="139"/>
    </location>
</feature>
<dbReference type="RefSeq" id="XP_005832359.1">
    <property type="nucleotide sequence ID" value="XM_005832302.1"/>
</dbReference>
<dbReference type="AlphaFoldDB" id="L1JB86"/>
<dbReference type="HOGENOM" id="CLU_1226809_0_0_1"/>
<evidence type="ECO:0000313" key="4">
    <source>
        <dbReference type="Proteomes" id="UP000011087"/>
    </source>
</evidence>
<dbReference type="GeneID" id="17302140"/>
<dbReference type="EnsemblProtists" id="EKX45379">
    <property type="protein sequence ID" value="EKX45379"/>
    <property type="gene ID" value="GUITHDRAFT_152703"/>
</dbReference>
<feature type="region of interest" description="Disordered" evidence="1">
    <location>
        <begin position="120"/>
        <end position="146"/>
    </location>
</feature>
<reference evidence="2 4" key="1">
    <citation type="journal article" date="2012" name="Nature">
        <title>Algal genomes reveal evolutionary mosaicism and the fate of nucleomorphs.</title>
        <authorList>
            <consortium name="DOE Joint Genome Institute"/>
            <person name="Curtis B.A."/>
            <person name="Tanifuji G."/>
            <person name="Burki F."/>
            <person name="Gruber A."/>
            <person name="Irimia M."/>
            <person name="Maruyama S."/>
            <person name="Arias M.C."/>
            <person name="Ball S.G."/>
            <person name="Gile G.H."/>
            <person name="Hirakawa Y."/>
            <person name="Hopkins J.F."/>
            <person name="Kuo A."/>
            <person name="Rensing S.A."/>
            <person name="Schmutz J."/>
            <person name="Symeonidi A."/>
            <person name="Elias M."/>
            <person name="Eveleigh R.J."/>
            <person name="Herman E.K."/>
            <person name="Klute M.J."/>
            <person name="Nakayama T."/>
            <person name="Obornik M."/>
            <person name="Reyes-Prieto A."/>
            <person name="Armbrust E.V."/>
            <person name="Aves S.J."/>
            <person name="Beiko R.G."/>
            <person name="Coutinho P."/>
            <person name="Dacks J.B."/>
            <person name="Durnford D.G."/>
            <person name="Fast N.M."/>
            <person name="Green B.R."/>
            <person name="Grisdale C.J."/>
            <person name="Hempel F."/>
            <person name="Henrissat B."/>
            <person name="Hoppner M.P."/>
            <person name="Ishida K."/>
            <person name="Kim E."/>
            <person name="Koreny L."/>
            <person name="Kroth P.G."/>
            <person name="Liu Y."/>
            <person name="Malik S.B."/>
            <person name="Maier U.G."/>
            <person name="McRose D."/>
            <person name="Mock T."/>
            <person name="Neilson J.A."/>
            <person name="Onodera N.T."/>
            <person name="Poole A.M."/>
            <person name="Pritham E.J."/>
            <person name="Richards T.A."/>
            <person name="Rocap G."/>
            <person name="Roy S.W."/>
            <person name="Sarai C."/>
            <person name="Schaack S."/>
            <person name="Shirato S."/>
            <person name="Slamovits C.H."/>
            <person name="Spencer D.F."/>
            <person name="Suzuki S."/>
            <person name="Worden A.Z."/>
            <person name="Zauner S."/>
            <person name="Barry K."/>
            <person name="Bell C."/>
            <person name="Bharti A.K."/>
            <person name="Crow J.A."/>
            <person name="Grimwood J."/>
            <person name="Kramer R."/>
            <person name="Lindquist E."/>
            <person name="Lucas S."/>
            <person name="Salamov A."/>
            <person name="McFadden G.I."/>
            <person name="Lane C.E."/>
            <person name="Keeling P.J."/>
            <person name="Gray M.W."/>
            <person name="Grigoriev I.V."/>
            <person name="Archibald J.M."/>
        </authorList>
    </citation>
    <scope>NUCLEOTIDE SEQUENCE</scope>
    <source>
        <strain evidence="2 4">CCMP2712</strain>
    </source>
</reference>
<keyword evidence="4" id="KW-1185">Reference proteome</keyword>
<reference evidence="4" key="2">
    <citation type="submission" date="2012-11" db="EMBL/GenBank/DDBJ databases">
        <authorList>
            <person name="Kuo A."/>
            <person name="Curtis B.A."/>
            <person name="Tanifuji G."/>
            <person name="Burki F."/>
            <person name="Gruber A."/>
            <person name="Irimia M."/>
            <person name="Maruyama S."/>
            <person name="Arias M.C."/>
            <person name="Ball S.G."/>
            <person name="Gile G.H."/>
            <person name="Hirakawa Y."/>
            <person name="Hopkins J.F."/>
            <person name="Rensing S.A."/>
            <person name="Schmutz J."/>
            <person name="Symeonidi A."/>
            <person name="Elias M."/>
            <person name="Eveleigh R.J."/>
            <person name="Herman E.K."/>
            <person name="Klute M.J."/>
            <person name="Nakayama T."/>
            <person name="Obornik M."/>
            <person name="Reyes-Prieto A."/>
            <person name="Armbrust E.V."/>
            <person name="Aves S.J."/>
            <person name="Beiko R.G."/>
            <person name="Coutinho P."/>
            <person name="Dacks J.B."/>
            <person name="Durnford D.G."/>
            <person name="Fast N.M."/>
            <person name="Green B.R."/>
            <person name="Grisdale C."/>
            <person name="Hempe F."/>
            <person name="Henrissat B."/>
            <person name="Hoppner M.P."/>
            <person name="Ishida K.-I."/>
            <person name="Kim E."/>
            <person name="Koreny L."/>
            <person name="Kroth P.G."/>
            <person name="Liu Y."/>
            <person name="Malik S.-B."/>
            <person name="Maier U.G."/>
            <person name="McRose D."/>
            <person name="Mock T."/>
            <person name="Neilson J.A."/>
            <person name="Onodera N.T."/>
            <person name="Poole A.M."/>
            <person name="Pritham E.J."/>
            <person name="Richards T.A."/>
            <person name="Rocap G."/>
            <person name="Roy S.W."/>
            <person name="Sarai C."/>
            <person name="Schaack S."/>
            <person name="Shirato S."/>
            <person name="Slamovits C.H."/>
            <person name="Spencer D.F."/>
            <person name="Suzuki S."/>
            <person name="Worden A.Z."/>
            <person name="Zauner S."/>
            <person name="Barry K."/>
            <person name="Bell C."/>
            <person name="Bharti A.K."/>
            <person name="Crow J.A."/>
            <person name="Grimwood J."/>
            <person name="Kramer R."/>
            <person name="Lindquist E."/>
            <person name="Lucas S."/>
            <person name="Salamov A."/>
            <person name="McFadden G.I."/>
            <person name="Lane C.E."/>
            <person name="Keeling P.J."/>
            <person name="Gray M.W."/>
            <person name="Grigoriev I.V."/>
            <person name="Archibald J.M."/>
        </authorList>
    </citation>
    <scope>NUCLEOTIDE SEQUENCE</scope>
    <source>
        <strain evidence="4">CCMP2712</strain>
    </source>
</reference>
<evidence type="ECO:0000313" key="3">
    <source>
        <dbReference type="EnsemblProtists" id="EKX45379"/>
    </source>
</evidence>
<dbReference type="EMBL" id="JH992999">
    <property type="protein sequence ID" value="EKX45379.1"/>
    <property type="molecule type" value="Genomic_DNA"/>
</dbReference>
<feature type="region of interest" description="Disordered" evidence="1">
    <location>
        <begin position="1"/>
        <end position="48"/>
    </location>
</feature>
<dbReference type="KEGG" id="gtt:GUITHDRAFT_152703"/>
<proteinExistence type="predicted"/>